<evidence type="ECO:0000256" key="2">
    <source>
        <dbReference type="ARBA" id="ARBA00016013"/>
    </source>
</evidence>
<evidence type="ECO:0000259" key="6">
    <source>
        <dbReference type="Pfam" id="PF13860"/>
    </source>
</evidence>
<protein>
    <recommendedName>
        <fullName evidence="2 5">Basal-body rod modification protein FlgD</fullName>
    </recommendedName>
</protein>
<dbReference type="Pfam" id="PF13860">
    <property type="entry name" value="FlgD_ig"/>
    <property type="match status" value="1"/>
</dbReference>
<dbReference type="RefSeq" id="WP_084056209.1">
    <property type="nucleotide sequence ID" value="NZ_FWXF01000002.1"/>
</dbReference>
<organism evidence="7 8">
    <name type="scientific">Desulfacinum hydrothermale DSM 13146</name>
    <dbReference type="NCBI Taxonomy" id="1121390"/>
    <lineage>
        <taxon>Bacteria</taxon>
        <taxon>Pseudomonadati</taxon>
        <taxon>Thermodesulfobacteriota</taxon>
        <taxon>Syntrophobacteria</taxon>
        <taxon>Syntrophobacterales</taxon>
        <taxon>Syntrophobacteraceae</taxon>
        <taxon>Desulfacinum</taxon>
    </lineage>
</organism>
<dbReference type="EMBL" id="FWXF01000002">
    <property type="protein sequence ID" value="SMC19250.1"/>
    <property type="molecule type" value="Genomic_DNA"/>
</dbReference>
<dbReference type="AlphaFoldDB" id="A0A1W1X5Y3"/>
<keyword evidence="7" id="KW-0282">Flagellum</keyword>
<evidence type="ECO:0000313" key="7">
    <source>
        <dbReference type="EMBL" id="SMC19250.1"/>
    </source>
</evidence>
<evidence type="ECO:0000256" key="4">
    <source>
        <dbReference type="ARBA" id="ARBA00024746"/>
    </source>
</evidence>
<keyword evidence="7" id="KW-0969">Cilium</keyword>
<accession>A0A1W1X5Y3</accession>
<keyword evidence="8" id="KW-1185">Reference proteome</keyword>
<evidence type="ECO:0000256" key="5">
    <source>
        <dbReference type="RuleBase" id="RU362076"/>
    </source>
</evidence>
<evidence type="ECO:0000256" key="1">
    <source>
        <dbReference type="ARBA" id="ARBA00010577"/>
    </source>
</evidence>
<dbReference type="GO" id="GO:0044781">
    <property type="term" value="P:bacterial-type flagellum organization"/>
    <property type="evidence" value="ECO:0007669"/>
    <property type="project" value="UniProtKB-UniRule"/>
</dbReference>
<dbReference type="InterPro" id="IPR025965">
    <property type="entry name" value="FlgD/Vpr_Ig-like"/>
</dbReference>
<gene>
    <name evidence="7" type="ORF">SAMN02746041_00640</name>
</gene>
<keyword evidence="7" id="KW-0966">Cell projection</keyword>
<comment type="similarity">
    <text evidence="1 5">Belongs to the FlgD family.</text>
</comment>
<dbReference type="Gene3D" id="2.60.40.4070">
    <property type="match status" value="1"/>
</dbReference>
<comment type="function">
    <text evidence="4 5">Required for flagellar hook formation. May act as a scaffolding protein.</text>
</comment>
<name>A0A1W1X5Y3_9BACT</name>
<dbReference type="Proteomes" id="UP000192783">
    <property type="component" value="Unassembled WGS sequence"/>
</dbReference>
<reference evidence="7 8" key="1">
    <citation type="submission" date="2017-04" db="EMBL/GenBank/DDBJ databases">
        <authorList>
            <person name="Afonso C.L."/>
            <person name="Miller P.J."/>
            <person name="Scott M.A."/>
            <person name="Spackman E."/>
            <person name="Goraichik I."/>
            <person name="Dimitrov K.M."/>
            <person name="Suarez D.L."/>
            <person name="Swayne D.E."/>
        </authorList>
    </citation>
    <scope>NUCLEOTIDE SEQUENCE [LARGE SCALE GENOMIC DNA]</scope>
    <source>
        <strain evidence="7 8">DSM 13146</strain>
    </source>
</reference>
<keyword evidence="3 5" id="KW-1005">Bacterial flagellum biogenesis</keyword>
<dbReference type="OrthoDB" id="9785233at2"/>
<feature type="domain" description="FlgD/Vpr Ig-like" evidence="6">
    <location>
        <begin position="102"/>
        <end position="178"/>
    </location>
</feature>
<evidence type="ECO:0000256" key="3">
    <source>
        <dbReference type="ARBA" id="ARBA00022795"/>
    </source>
</evidence>
<dbReference type="Pfam" id="PF03963">
    <property type="entry name" value="FlgD"/>
    <property type="match status" value="1"/>
</dbReference>
<dbReference type="InterPro" id="IPR005648">
    <property type="entry name" value="FlgD"/>
</dbReference>
<proteinExistence type="inferred from homology"/>
<evidence type="ECO:0000313" key="8">
    <source>
        <dbReference type="Proteomes" id="UP000192783"/>
    </source>
</evidence>
<dbReference type="STRING" id="1121390.SAMN02746041_00640"/>
<sequence length="229" mass="24148">MAVQSVTPTPSIMTDVSGSETVAGKALSDMNAFLLLFTTQLQHQDPTNPMDASDMSAQLAQFSTVEKLTQIHGQLETQQNYLASINNAQGLQFLGKTVSAAGNGIQVADGQISEASVELEKPANVTVTILDESGNAVRTLALGDLEAGRHEIAWDATDDAGNSVPDGIYTFEVTASANGTPVTARSLIKGDVYGFRMEDGISYLVLDDSDGLRIPVSSVVRIETSEPAV</sequence>